<dbReference type="CDD" id="cd02932">
    <property type="entry name" value="OYE_YqiM_FMN"/>
    <property type="match status" value="1"/>
</dbReference>
<name>A0ABX7AM36_9BACI</name>
<evidence type="ECO:0000256" key="5">
    <source>
        <dbReference type="ARBA" id="ARBA00023002"/>
    </source>
</evidence>
<keyword evidence="8" id="KW-1185">Reference proteome</keyword>
<dbReference type="InterPro" id="IPR013785">
    <property type="entry name" value="Aldolase_TIM"/>
</dbReference>
<protein>
    <submittedName>
        <fullName evidence="7">NADPH dehydrogenase NamA</fullName>
        <ecNumber evidence="7">1.6.99.1</ecNumber>
    </submittedName>
</protein>
<feature type="domain" description="NADH:flavin oxidoreductase/NADH oxidase N-terminal" evidence="6">
    <location>
        <begin position="4"/>
        <end position="323"/>
    </location>
</feature>
<keyword evidence="3" id="KW-0288">FMN</keyword>
<proteinExistence type="predicted"/>
<dbReference type="PANTHER" id="PTHR43303">
    <property type="entry name" value="NADPH DEHYDROGENASE C23G7.10C-RELATED"/>
    <property type="match status" value="1"/>
</dbReference>
<dbReference type="InterPro" id="IPR044152">
    <property type="entry name" value="YqjM-like"/>
</dbReference>
<reference evidence="7 8" key="1">
    <citation type="submission" date="2020-01" db="EMBL/GenBank/DDBJ databases">
        <authorList>
            <person name="Liu G."/>
            <person name="Liu B."/>
        </authorList>
    </citation>
    <scope>NUCLEOTIDE SEQUENCE [LARGE SCALE GENOMIC DNA]</scope>
    <source>
        <strain evidence="7 8">FJAT-51161</strain>
    </source>
</reference>
<dbReference type="Pfam" id="PF00724">
    <property type="entry name" value="Oxidored_FMN"/>
    <property type="match status" value="1"/>
</dbReference>
<sequence length="337" mass="36942">MLTKLFEPYQLQTISLKNRVVMAPMCMYSAQDDGLVTPFHQVHYATRASGQVGLIIVEATGVVPEGRISSNDLGIWNDAHIEGLSQLVQGMKAYGAKTGIQLAHAGRKATVEGEIFAPSAIAFSDAYKTPIEMTLEDIEYVVEAFKLAAVRAAKAGFDVLEIHGAHGYLISEFLSPATNKRNDQYGGSEENRYRLLRQVIDAIRSVWEGPLLVRVSAEDYAEDGTTMDDFIVFSRWMKSQGVDLVDVSTGGVVQAGINVFPGYQVPHAEAIKHGASIPTGAVGLITTAIQAEEILQNNRADLIFLARVLLREPYWPLHAAKELGEEVKPPVQYVRGW</sequence>
<evidence type="ECO:0000313" key="8">
    <source>
        <dbReference type="Proteomes" id="UP000596049"/>
    </source>
</evidence>
<evidence type="ECO:0000313" key="7">
    <source>
        <dbReference type="EMBL" id="QQP10988.1"/>
    </source>
</evidence>
<dbReference type="Gene3D" id="3.20.20.70">
    <property type="entry name" value="Aldolase class I"/>
    <property type="match status" value="1"/>
</dbReference>
<keyword evidence="4" id="KW-0521">NADP</keyword>
<dbReference type="EMBL" id="CP067341">
    <property type="protein sequence ID" value="QQP10988.1"/>
    <property type="molecule type" value="Genomic_DNA"/>
</dbReference>
<evidence type="ECO:0000256" key="1">
    <source>
        <dbReference type="ARBA" id="ARBA00001917"/>
    </source>
</evidence>
<dbReference type="EC" id="1.6.99.1" evidence="7"/>
<dbReference type="NCBIfam" id="NF010047">
    <property type="entry name" value="PRK13523.1"/>
    <property type="match status" value="1"/>
</dbReference>
<evidence type="ECO:0000256" key="4">
    <source>
        <dbReference type="ARBA" id="ARBA00022857"/>
    </source>
</evidence>
<evidence type="ECO:0000256" key="2">
    <source>
        <dbReference type="ARBA" id="ARBA00022630"/>
    </source>
</evidence>
<dbReference type="SUPFAM" id="SSF51395">
    <property type="entry name" value="FMN-linked oxidoreductases"/>
    <property type="match status" value="1"/>
</dbReference>
<keyword evidence="2" id="KW-0285">Flavoprotein</keyword>
<dbReference type="InterPro" id="IPR001155">
    <property type="entry name" value="OxRdtase_FMN_N"/>
</dbReference>
<evidence type="ECO:0000259" key="6">
    <source>
        <dbReference type="Pfam" id="PF00724"/>
    </source>
</evidence>
<accession>A0ABX7AM36</accession>
<dbReference type="PANTHER" id="PTHR43303:SF4">
    <property type="entry name" value="NADPH DEHYDROGENASE C23G7.10C-RELATED"/>
    <property type="match status" value="1"/>
</dbReference>
<organism evidence="7 8">
    <name type="scientific">Lysinibacillus agricola</name>
    <dbReference type="NCBI Taxonomy" id="2590012"/>
    <lineage>
        <taxon>Bacteria</taxon>
        <taxon>Bacillati</taxon>
        <taxon>Bacillota</taxon>
        <taxon>Bacilli</taxon>
        <taxon>Bacillales</taxon>
        <taxon>Bacillaceae</taxon>
        <taxon>Lysinibacillus</taxon>
    </lineage>
</organism>
<keyword evidence="5 7" id="KW-0560">Oxidoreductase</keyword>
<dbReference type="RefSeq" id="WP_053595003.1">
    <property type="nucleotide sequence ID" value="NZ_CP067341.1"/>
</dbReference>
<dbReference type="GO" id="GO:0003959">
    <property type="term" value="F:NADPH dehydrogenase activity"/>
    <property type="evidence" value="ECO:0007669"/>
    <property type="project" value="UniProtKB-EC"/>
</dbReference>
<evidence type="ECO:0000256" key="3">
    <source>
        <dbReference type="ARBA" id="ARBA00022643"/>
    </source>
</evidence>
<comment type="cofactor">
    <cofactor evidence="1">
        <name>FMN</name>
        <dbReference type="ChEBI" id="CHEBI:58210"/>
    </cofactor>
</comment>
<gene>
    <name evidence="7" type="primary">namA</name>
    <name evidence="7" type="ORF">FJQ98_17295</name>
</gene>
<dbReference type="Proteomes" id="UP000596049">
    <property type="component" value="Chromosome"/>
</dbReference>